<sequence>MNNEQLYSNMADPFAAKLMFSLLGLTCNASSSVPSFTATSQCFSYQQWEPGCAASPPFPAPPPPATGPPVALPPPPPPPRQSNISCPVIVQVQKLYGVPFNASQVCTVFVLIVSSYYLGGVPLDQPVQCMYSDANTVVASAVLDGPVANTRFFYNLNDQILADQILFIFNATSCGDYMVAFSGCGGEAYFPACQLPPPPPPSLPPSSPSPPHPSPLLPPMSPPPLLPPPQPPRIYPHPPLLPPSPTLPGTPCLPPSPPKPSPPRPAPPPPQPPDVPLMPPPFPPPLPDLLCGVIVEVHKFAHYNYTSWTCDTLVNFANSMYFYQPINVSQPFTCVFYSDNYLLVEAQLSDLASNALFYERFASSDVAIMAGVLFQLMCGDSYFSGSTCVGDIWWDKSYCPSPPLPPPSPRPPMPRPPFPPPRPPPHPPRPPPSPHPSPPPQPSPPSPSPPSPSPPPPSPSPPPPSPFPPHPSPPPSPSPQTPPTPFPSPPPPPPPSPPSPSPSPPPNPQPPTPPIISPSPPPSPPQPFPPIPPPPQPPLPSPPIPPSPTPPPLPPPNPSPPIPPSPMPPPSPSPSPLPPQPSPPQPSPEPPPKPQPPSPPLPPPPQPPQFPPSMPPSFPFQPVAEPFPPPLSPSAPPSPYTGGFPYCKCSLNFTSSPWRLTLTSVNATPMGQQICMLASVDVITAALCDIDASACCSMGAKKVALQTGGTCAGSVRHLTINGVPSSSFSYESGLPVFKVTNVYISYAQGIIFGTELCITLGPAAPCPTLESFCGNDSYCRYAIFGDASAPTCCPASIFPVSPHWSST</sequence>
<comment type="caution">
    <text evidence="3">The sequence shown here is derived from an EMBL/GenBank/DDBJ whole genome shotgun (WGS) entry which is preliminary data.</text>
</comment>
<evidence type="ECO:0000256" key="1">
    <source>
        <dbReference type="SAM" id="MobiDB-lite"/>
    </source>
</evidence>
<keyword evidence="4" id="KW-1185">Reference proteome</keyword>
<organism evidence="3 4">
    <name type="scientific">Chlamydomonas eustigma</name>
    <dbReference type="NCBI Taxonomy" id="1157962"/>
    <lineage>
        <taxon>Eukaryota</taxon>
        <taxon>Viridiplantae</taxon>
        <taxon>Chlorophyta</taxon>
        <taxon>core chlorophytes</taxon>
        <taxon>Chlorophyceae</taxon>
        <taxon>CS clade</taxon>
        <taxon>Chlamydomonadales</taxon>
        <taxon>Chlamydomonadaceae</taxon>
        <taxon>Chlamydomonas</taxon>
    </lineage>
</organism>
<dbReference type="Proteomes" id="UP000232323">
    <property type="component" value="Unassembled WGS sequence"/>
</dbReference>
<dbReference type="InterPro" id="IPR024616">
    <property type="entry name" value="Pherophorin"/>
</dbReference>
<feature type="region of interest" description="Disordered" evidence="1">
    <location>
        <begin position="56"/>
        <end position="79"/>
    </location>
</feature>
<proteinExistence type="predicted"/>
<accession>A0A250XBX2</accession>
<evidence type="ECO:0000313" key="3">
    <source>
        <dbReference type="EMBL" id="GAX80578.1"/>
    </source>
</evidence>
<reference evidence="3 4" key="1">
    <citation type="submission" date="2017-08" db="EMBL/GenBank/DDBJ databases">
        <title>Acidophilic green algal genome provides insights into adaptation to an acidic environment.</title>
        <authorList>
            <person name="Hirooka S."/>
            <person name="Hirose Y."/>
            <person name="Kanesaki Y."/>
            <person name="Higuchi S."/>
            <person name="Fujiwara T."/>
            <person name="Onuma R."/>
            <person name="Era A."/>
            <person name="Ohbayashi R."/>
            <person name="Uzuka A."/>
            <person name="Nozaki H."/>
            <person name="Yoshikawa H."/>
            <person name="Miyagishima S.Y."/>
        </authorList>
    </citation>
    <scope>NUCLEOTIDE SEQUENCE [LARGE SCALE GENOMIC DNA]</scope>
    <source>
        <strain evidence="3 4">NIES-2499</strain>
    </source>
</reference>
<protein>
    <recommendedName>
        <fullName evidence="2">Pherophorin domain-containing protein</fullName>
    </recommendedName>
</protein>
<feature type="region of interest" description="Disordered" evidence="1">
    <location>
        <begin position="200"/>
        <end position="279"/>
    </location>
</feature>
<dbReference type="InterPro" id="IPR003882">
    <property type="entry name" value="Pistil_extensin"/>
</dbReference>
<dbReference type="PRINTS" id="PR01218">
    <property type="entry name" value="PSTLEXTENSIN"/>
</dbReference>
<dbReference type="Pfam" id="PF12499">
    <property type="entry name" value="DUF3707"/>
    <property type="match status" value="1"/>
</dbReference>
<feature type="region of interest" description="Disordered" evidence="1">
    <location>
        <begin position="405"/>
        <end position="635"/>
    </location>
</feature>
<dbReference type="AlphaFoldDB" id="A0A250XBX2"/>
<name>A0A250XBX2_9CHLO</name>
<evidence type="ECO:0000313" key="4">
    <source>
        <dbReference type="Proteomes" id="UP000232323"/>
    </source>
</evidence>
<evidence type="ECO:0000259" key="2">
    <source>
        <dbReference type="Pfam" id="PF12499"/>
    </source>
</evidence>
<dbReference type="EMBL" id="BEGY01000054">
    <property type="protein sequence ID" value="GAX80578.1"/>
    <property type="molecule type" value="Genomic_DNA"/>
</dbReference>
<feature type="domain" description="Pherophorin" evidence="2">
    <location>
        <begin position="644"/>
        <end position="794"/>
    </location>
</feature>
<gene>
    <name evidence="3" type="ORF">CEUSTIGMA_g8015.t1</name>
</gene>